<dbReference type="EMBL" id="JAUEDM010000005">
    <property type="protein sequence ID" value="KAK3317087.1"/>
    <property type="molecule type" value="Genomic_DNA"/>
</dbReference>
<evidence type="ECO:0000313" key="2">
    <source>
        <dbReference type="EMBL" id="KAK3317087.1"/>
    </source>
</evidence>
<keyword evidence="3" id="KW-1185">Reference proteome</keyword>
<accession>A0AAE0M2U0</accession>
<evidence type="ECO:0008006" key="4">
    <source>
        <dbReference type="Google" id="ProtNLM"/>
    </source>
</evidence>
<dbReference type="Proteomes" id="UP001283341">
    <property type="component" value="Unassembled WGS sequence"/>
</dbReference>
<sequence>MFFKLIVLQASVLLGLLGSASALCIASPVSVRLPPTFDNGLSTLTWLIPPIGWDFGYWFQTNSSSPNTFQRNLQYSSVPLNPLHPIGPRTDLSSFQTVGNATVYTSYGIDSPLAPGFVAAYNYTGTGILGKATDFLEVLAWGTDCHGVGYRVSHSTFTAFTQTPASVDVLSRSKRGPDATTLTKIQHALIALGNAEITALASALGPALQDSGRDGLPRVESCDDACQTNENLLPLLGGA</sequence>
<dbReference type="AlphaFoldDB" id="A0AAE0M2U0"/>
<gene>
    <name evidence="2" type="ORF">B0H66DRAFT_311540</name>
</gene>
<evidence type="ECO:0000256" key="1">
    <source>
        <dbReference type="SAM" id="SignalP"/>
    </source>
</evidence>
<reference evidence="2" key="2">
    <citation type="submission" date="2023-06" db="EMBL/GenBank/DDBJ databases">
        <authorList>
            <consortium name="Lawrence Berkeley National Laboratory"/>
            <person name="Haridas S."/>
            <person name="Hensen N."/>
            <person name="Bonometti L."/>
            <person name="Westerberg I."/>
            <person name="Brannstrom I.O."/>
            <person name="Guillou S."/>
            <person name="Cros-Aarteil S."/>
            <person name="Calhoun S."/>
            <person name="Kuo A."/>
            <person name="Mondo S."/>
            <person name="Pangilinan J."/>
            <person name="Riley R."/>
            <person name="Labutti K."/>
            <person name="Andreopoulos B."/>
            <person name="Lipzen A."/>
            <person name="Chen C."/>
            <person name="Yanf M."/>
            <person name="Daum C."/>
            <person name="Ng V."/>
            <person name="Clum A."/>
            <person name="Steindorff A."/>
            <person name="Ohm R."/>
            <person name="Martin F."/>
            <person name="Silar P."/>
            <person name="Natvig D."/>
            <person name="Lalanne C."/>
            <person name="Gautier V."/>
            <person name="Ament-Velasquez S.L."/>
            <person name="Kruys A."/>
            <person name="Hutchinson M.I."/>
            <person name="Powell A.J."/>
            <person name="Barry K."/>
            <person name="Miller A.N."/>
            <person name="Grigoriev I.V."/>
            <person name="Debuchy R."/>
            <person name="Gladieux P."/>
            <person name="Thoren M.H."/>
            <person name="Johannesson H."/>
        </authorList>
    </citation>
    <scope>NUCLEOTIDE SEQUENCE</scope>
    <source>
        <strain evidence="2">CBS 118394</strain>
    </source>
</reference>
<reference evidence="2" key="1">
    <citation type="journal article" date="2023" name="Mol. Phylogenet. Evol.">
        <title>Genome-scale phylogeny and comparative genomics of the fungal order Sordariales.</title>
        <authorList>
            <person name="Hensen N."/>
            <person name="Bonometti L."/>
            <person name="Westerberg I."/>
            <person name="Brannstrom I.O."/>
            <person name="Guillou S."/>
            <person name="Cros-Aarteil S."/>
            <person name="Calhoun S."/>
            <person name="Haridas S."/>
            <person name="Kuo A."/>
            <person name="Mondo S."/>
            <person name="Pangilinan J."/>
            <person name="Riley R."/>
            <person name="LaButti K."/>
            <person name="Andreopoulos B."/>
            <person name="Lipzen A."/>
            <person name="Chen C."/>
            <person name="Yan M."/>
            <person name="Daum C."/>
            <person name="Ng V."/>
            <person name="Clum A."/>
            <person name="Steindorff A."/>
            <person name="Ohm R.A."/>
            <person name="Martin F."/>
            <person name="Silar P."/>
            <person name="Natvig D.O."/>
            <person name="Lalanne C."/>
            <person name="Gautier V."/>
            <person name="Ament-Velasquez S.L."/>
            <person name="Kruys A."/>
            <person name="Hutchinson M.I."/>
            <person name="Powell A.J."/>
            <person name="Barry K."/>
            <person name="Miller A.N."/>
            <person name="Grigoriev I.V."/>
            <person name="Debuchy R."/>
            <person name="Gladieux P."/>
            <person name="Hiltunen Thoren M."/>
            <person name="Johannesson H."/>
        </authorList>
    </citation>
    <scope>NUCLEOTIDE SEQUENCE</scope>
    <source>
        <strain evidence="2">CBS 118394</strain>
    </source>
</reference>
<name>A0AAE0M2U0_9PEZI</name>
<protein>
    <recommendedName>
        <fullName evidence="4">Heme haloperoxidase family profile domain-containing protein</fullName>
    </recommendedName>
</protein>
<keyword evidence="1" id="KW-0732">Signal</keyword>
<organism evidence="2 3">
    <name type="scientific">Apodospora peruviana</name>
    <dbReference type="NCBI Taxonomy" id="516989"/>
    <lineage>
        <taxon>Eukaryota</taxon>
        <taxon>Fungi</taxon>
        <taxon>Dikarya</taxon>
        <taxon>Ascomycota</taxon>
        <taxon>Pezizomycotina</taxon>
        <taxon>Sordariomycetes</taxon>
        <taxon>Sordariomycetidae</taxon>
        <taxon>Sordariales</taxon>
        <taxon>Lasiosphaeriaceae</taxon>
        <taxon>Apodospora</taxon>
    </lineage>
</organism>
<proteinExistence type="predicted"/>
<feature type="chain" id="PRO_5042256274" description="Heme haloperoxidase family profile domain-containing protein" evidence="1">
    <location>
        <begin position="23"/>
        <end position="239"/>
    </location>
</feature>
<feature type="signal peptide" evidence="1">
    <location>
        <begin position="1"/>
        <end position="22"/>
    </location>
</feature>
<comment type="caution">
    <text evidence="2">The sequence shown here is derived from an EMBL/GenBank/DDBJ whole genome shotgun (WGS) entry which is preliminary data.</text>
</comment>
<evidence type="ECO:0000313" key="3">
    <source>
        <dbReference type="Proteomes" id="UP001283341"/>
    </source>
</evidence>